<accession>A0A7M1R110</accession>
<keyword evidence="5" id="KW-0255">Endonuclease</keyword>
<proteinExistence type="predicted"/>
<dbReference type="SUPFAM" id="SSF56219">
    <property type="entry name" value="DNase I-like"/>
    <property type="match status" value="1"/>
</dbReference>
<feature type="region of interest" description="Disordered" evidence="1">
    <location>
        <begin position="932"/>
        <end position="951"/>
    </location>
</feature>
<gene>
    <name evidence="5" type="ORF">INS90_01300</name>
</gene>
<dbReference type="Pfam" id="PF03372">
    <property type="entry name" value="Exo_endo_phos"/>
    <property type="match status" value="1"/>
</dbReference>
<dbReference type="InterPro" id="IPR036691">
    <property type="entry name" value="Endo/exonu/phosph_ase_sf"/>
</dbReference>
<dbReference type="Pfam" id="PF00932">
    <property type="entry name" value="LTD"/>
    <property type="match status" value="1"/>
</dbReference>
<feature type="signal peptide" evidence="3">
    <location>
        <begin position="1"/>
        <end position="27"/>
    </location>
</feature>
<dbReference type="AlphaFoldDB" id="A0A7M1R110"/>
<evidence type="ECO:0000256" key="1">
    <source>
        <dbReference type="SAM" id="MobiDB-lite"/>
    </source>
</evidence>
<dbReference type="Gene3D" id="3.60.10.10">
    <property type="entry name" value="Endonuclease/exonuclease/phosphatase"/>
    <property type="match status" value="1"/>
</dbReference>
<keyword evidence="2" id="KW-1133">Transmembrane helix</keyword>
<dbReference type="Proteomes" id="UP000594961">
    <property type="component" value="Chromosome"/>
</dbReference>
<feature type="domain" description="LTD" evidence="4">
    <location>
        <begin position="22"/>
        <end position="150"/>
    </location>
</feature>
<dbReference type="PANTHER" id="PTHR42834">
    <property type="entry name" value="ENDONUCLEASE/EXONUCLEASE/PHOSPHATASE FAMILY PROTEIN (AFU_ORTHOLOGUE AFUA_3G09210)"/>
    <property type="match status" value="1"/>
</dbReference>
<organism evidence="5 6">
    <name type="scientific">Trueperella pecoris</name>
    <dbReference type="NCBI Taxonomy" id="2733571"/>
    <lineage>
        <taxon>Bacteria</taxon>
        <taxon>Bacillati</taxon>
        <taxon>Actinomycetota</taxon>
        <taxon>Actinomycetes</taxon>
        <taxon>Actinomycetales</taxon>
        <taxon>Actinomycetaceae</taxon>
        <taxon>Trueperella</taxon>
    </lineage>
</organism>
<evidence type="ECO:0000256" key="2">
    <source>
        <dbReference type="SAM" id="Phobius"/>
    </source>
</evidence>
<reference evidence="5 6" key="1">
    <citation type="submission" date="2020-10" db="EMBL/GenBank/DDBJ databases">
        <title>Trueperella pecoris sp. nov. isolated from bovine and porcine specimens.</title>
        <authorList>
            <person name="Schoenecker L."/>
            <person name="Schnydrig P."/>
            <person name="Brodard I."/>
            <person name="Thomann A."/>
            <person name="Hemphill A."/>
            <person name="Rodriguez-Campos S."/>
            <person name="Perreten V."/>
            <person name="Jores J."/>
            <person name="Kittl S."/>
        </authorList>
    </citation>
    <scope>NUCLEOTIDE SEQUENCE [LARGE SCALE GENOMIC DNA]</scope>
    <source>
        <strain evidence="5 6">19OD0592</strain>
    </source>
</reference>
<evidence type="ECO:0000259" key="4">
    <source>
        <dbReference type="PROSITE" id="PS51841"/>
    </source>
</evidence>
<dbReference type="RefSeq" id="WP_197553828.1">
    <property type="nucleotide sequence ID" value="NZ_CP063212.1"/>
</dbReference>
<dbReference type="EMBL" id="CP063212">
    <property type="protein sequence ID" value="QOR47970.1"/>
    <property type="molecule type" value="Genomic_DNA"/>
</dbReference>
<feature type="transmembrane region" description="Helical" evidence="2">
    <location>
        <begin position="1015"/>
        <end position="1035"/>
    </location>
</feature>
<evidence type="ECO:0000313" key="5">
    <source>
        <dbReference type="EMBL" id="QOR47970.1"/>
    </source>
</evidence>
<feature type="region of interest" description="Disordered" evidence="1">
    <location>
        <begin position="154"/>
        <end position="227"/>
    </location>
</feature>
<keyword evidence="5" id="KW-0378">Hydrolase</keyword>
<protein>
    <submittedName>
        <fullName evidence="5">ExeM/NucH family extracellular endonuclease</fullName>
    </submittedName>
</protein>
<keyword evidence="2" id="KW-0812">Transmembrane</keyword>
<keyword evidence="3" id="KW-0732">Signal</keyword>
<dbReference type="InterPro" id="IPR005135">
    <property type="entry name" value="Endo/exonuclease/phosphatase"/>
</dbReference>
<dbReference type="InterPro" id="IPR047971">
    <property type="entry name" value="ExeM-like"/>
</dbReference>
<name>A0A7M1R110_9ACTO</name>
<dbReference type="GO" id="GO:0004519">
    <property type="term" value="F:endonuclease activity"/>
    <property type="evidence" value="ECO:0007669"/>
    <property type="project" value="UniProtKB-KW"/>
</dbReference>
<keyword evidence="5" id="KW-0540">Nuclease</keyword>
<dbReference type="NCBIfam" id="NF033681">
    <property type="entry name" value="ExeM_NucH_DNase"/>
    <property type="match status" value="1"/>
</dbReference>
<dbReference type="PANTHER" id="PTHR42834:SF1">
    <property type="entry name" value="ENDONUCLEASE_EXONUCLEASE_PHOSPHATASE FAMILY PROTEIN (AFU_ORTHOLOGUE AFUA_3G09210)"/>
    <property type="match status" value="1"/>
</dbReference>
<dbReference type="CDD" id="cd10283">
    <property type="entry name" value="MnuA_DNase1-like"/>
    <property type="match status" value="1"/>
</dbReference>
<evidence type="ECO:0000313" key="6">
    <source>
        <dbReference type="Proteomes" id="UP000594961"/>
    </source>
</evidence>
<evidence type="ECO:0000256" key="3">
    <source>
        <dbReference type="SAM" id="SignalP"/>
    </source>
</evidence>
<feature type="compositionally biased region" description="Basic and acidic residues" evidence="1">
    <location>
        <begin position="813"/>
        <end position="831"/>
    </location>
</feature>
<feature type="region of interest" description="Disordered" evidence="1">
    <location>
        <begin position="804"/>
        <end position="838"/>
    </location>
</feature>
<feature type="region of interest" description="Disordered" evidence="1">
    <location>
        <begin position="972"/>
        <end position="1005"/>
    </location>
</feature>
<dbReference type="PROSITE" id="PS51841">
    <property type="entry name" value="LTD"/>
    <property type="match status" value="1"/>
</dbReference>
<feature type="compositionally biased region" description="Acidic residues" evidence="1">
    <location>
        <begin position="199"/>
        <end position="209"/>
    </location>
</feature>
<feature type="chain" id="PRO_5029757057" evidence="3">
    <location>
        <begin position="28"/>
        <end position="1040"/>
    </location>
</feature>
<feature type="compositionally biased region" description="Polar residues" evidence="1">
    <location>
        <begin position="976"/>
        <end position="998"/>
    </location>
</feature>
<sequence>MKRRTSLIAAFAASVLAIPLATVPAYAAPEVAKDLIFSEYVEGSSSNKYLEIYNGTAGAIDLSAYSIELYTNGKTTAGKSQALESSLPAGNTYVIANSQAKLNVKANLVSAVTNFNGDDVLVLKKGEQVVDSIGKIGDATKFGENVTLIRKPAVISGDTNPDDAFDPKVEWTQSGMDDVSNLGKHSMDGSTAADPADPGTDDPGTEEPGDPNTGDPGSPNPDDTNSAEQCKLDATKIGEVQGAGATSPKKGESVTVQGTVVGTFQSKGATDGYFIQDLGDGDVTTSDGIFVYDPKKVSGDVKVGSVVRVNGKVSEYAGTAKSRWDDSATQISPTSVVSCGESGLPAPTIVDFPNTDYEAYEGMLVTYAKPLTVLEVYQYGRFGEIAVGPETQFQPTALFPADTDQAQKLYDQNNANRITIDDGRGDQNATPALHPATLKPLTMQTLFRVGDKISDLVGVMDYRFSKWRIQPTLPGTIENVNPRPEVPSVGGNLKVASANVLNYFTTLKKGKNDKYARGAETAEEFQRQEAKIVAELNLLDAAVIGLNEIENNGTAVETLVAALNKASEPGKWAAIKTGKVGTDAITTALIYQPKLVQPVGNFDILTKNVDSRFIDTKNRPTIAQTFKHLATNETITIAVNHLKSKGSKCKDPSEATLGHLVGNCQETRVKAVHALTDWLKGDKIKVEKSDNILVIGDMNSYDHEDPIKTFENAGYTDMVKKFHGENAYSYVYNGQLGYLDYALANETLKNKIKGAADWHINSLELPIIDYTMGLKKDNEDRLFAEDPYRSSDHDPVLVGIQMGKAADTNPDDPGEKPTPDPEPKPTPEDPKPVVVSPEAPIFPSVSDPVSCKVKPFVTIVPKKGVSYSVTVDGKELTPVAGNVSKFEYDYGKTVTVKATADKGYELAKGAKAEWAWTAPTREALKCTIPAIPLEPAHPATPTEKPSADDETQKLDEALKAIIDQALKDLQAGGKDATSNTGKDVTSNTGKDVTSNTGKDASAAGQKPLAHTGATVAGLSIGAAILLLAGGAIAVIRRRQS</sequence>
<keyword evidence="2" id="KW-0472">Membrane</keyword>
<dbReference type="CDD" id="cd04486">
    <property type="entry name" value="YhcR_OBF_like"/>
    <property type="match status" value="1"/>
</dbReference>
<dbReference type="InterPro" id="IPR001322">
    <property type="entry name" value="Lamin_tail_dom"/>
</dbReference>